<evidence type="ECO:0000256" key="1">
    <source>
        <dbReference type="ARBA" id="ARBA00008601"/>
    </source>
</evidence>
<dbReference type="GO" id="GO:0008330">
    <property type="term" value="F:protein tyrosine/threonine phosphatase activity"/>
    <property type="evidence" value="ECO:0007669"/>
    <property type="project" value="TreeGrafter"/>
</dbReference>
<keyword evidence="4" id="KW-0904">Protein phosphatase</keyword>
<feature type="domain" description="Tyrosine specific protein phosphatases" evidence="6">
    <location>
        <begin position="78"/>
        <end position="138"/>
    </location>
</feature>
<keyword evidence="8" id="KW-1185">Reference proteome</keyword>
<dbReference type="GO" id="GO:0043409">
    <property type="term" value="P:negative regulation of MAPK cascade"/>
    <property type="evidence" value="ECO:0007669"/>
    <property type="project" value="TreeGrafter"/>
</dbReference>
<feature type="domain" description="Tyrosine-protein phosphatase" evidence="5">
    <location>
        <begin position="18"/>
        <end position="160"/>
    </location>
</feature>
<dbReference type="CDD" id="cd14498">
    <property type="entry name" value="DSP"/>
    <property type="match status" value="1"/>
</dbReference>
<dbReference type="GO" id="GO:0017017">
    <property type="term" value="F:MAP kinase tyrosine/serine/threonine phosphatase activity"/>
    <property type="evidence" value="ECO:0007669"/>
    <property type="project" value="TreeGrafter"/>
</dbReference>
<dbReference type="OrthoDB" id="10252009at2759"/>
<evidence type="ECO:0000259" key="6">
    <source>
        <dbReference type="PROSITE" id="PS50056"/>
    </source>
</evidence>
<evidence type="ECO:0000256" key="3">
    <source>
        <dbReference type="ARBA" id="ARBA00022801"/>
    </source>
</evidence>
<dbReference type="FunFam" id="3.90.190.10:FF:000118">
    <property type="entry name" value="Uncharacterized protein"/>
    <property type="match status" value="1"/>
</dbReference>
<evidence type="ECO:0000313" key="7">
    <source>
        <dbReference type="EMBL" id="CAD8047333.1"/>
    </source>
</evidence>
<comment type="similarity">
    <text evidence="1">Belongs to the protein-tyrosine phosphatase family. Non-receptor class dual specificity subfamily.</text>
</comment>
<evidence type="ECO:0000256" key="4">
    <source>
        <dbReference type="ARBA" id="ARBA00022912"/>
    </source>
</evidence>
<dbReference type="InterPro" id="IPR000340">
    <property type="entry name" value="Dual-sp_phosphatase_cat-dom"/>
</dbReference>
<dbReference type="PROSITE" id="PS50056">
    <property type="entry name" value="TYR_PHOSPHATASE_2"/>
    <property type="match status" value="1"/>
</dbReference>
<evidence type="ECO:0000256" key="2">
    <source>
        <dbReference type="ARBA" id="ARBA00013064"/>
    </source>
</evidence>
<evidence type="ECO:0000259" key="5">
    <source>
        <dbReference type="PROSITE" id="PS50054"/>
    </source>
</evidence>
<comment type="caution">
    <text evidence="7">The sequence shown here is derived from an EMBL/GenBank/DDBJ whole genome shotgun (WGS) entry which is preliminary data.</text>
</comment>
<evidence type="ECO:0000313" key="8">
    <source>
        <dbReference type="Proteomes" id="UP000692954"/>
    </source>
</evidence>
<dbReference type="PANTHER" id="PTHR10159:SF519">
    <property type="entry name" value="DUAL SPECIFICITY PROTEIN PHOSPHATASE MPK3"/>
    <property type="match status" value="1"/>
</dbReference>
<keyword evidence="3" id="KW-0378">Hydrolase</keyword>
<dbReference type="EMBL" id="CAJJDN010000002">
    <property type="protein sequence ID" value="CAD8047333.1"/>
    <property type="molecule type" value="Genomic_DNA"/>
</dbReference>
<dbReference type="AlphaFoldDB" id="A0A8S1JXN5"/>
<dbReference type="EC" id="3.1.3.48" evidence="2"/>
<dbReference type="PROSITE" id="PS00383">
    <property type="entry name" value="TYR_PHOSPHATASE_1"/>
    <property type="match status" value="1"/>
</dbReference>
<dbReference type="InterPro" id="IPR016130">
    <property type="entry name" value="Tyr_Pase_AS"/>
</dbReference>
<dbReference type="InterPro" id="IPR020422">
    <property type="entry name" value="TYR_PHOSPHATASE_DUAL_dom"/>
</dbReference>
<dbReference type="PROSITE" id="PS50054">
    <property type="entry name" value="TYR_PHOSPHATASE_DUAL"/>
    <property type="match status" value="1"/>
</dbReference>
<accession>A0A8S1JXN5</accession>
<gene>
    <name evidence="7" type="ORF">PSON_ATCC_30995.1.T0020340</name>
</gene>
<dbReference type="Proteomes" id="UP000692954">
    <property type="component" value="Unassembled WGS sequence"/>
</dbReference>
<sequence>MKKHLLLVNVNDMDIILEEANQQGALWLGNLNAAQNLTLLNQKNIKTVITVANDLFISFKQNLNITHKIFKVEDSDKAQIINHFEAINNEIFNGLNNGSVLVHCAAGISRSSACVIAFIMKSHNWTYEKTFYFVKEKRLIINPNPGFKKQLIQYNKILQQEIQCQNKSQLENYSSQSKKINSCSKINRNILTPQELIKQLSKNLIKTPNKKIDQLNRTSTPEERQIYRQQLAKKRFINTFASKSNASISHYSNDNSVVSQKNPDQKPIKIKALLSMYRKLDMSVMELGRTNL</sequence>
<dbReference type="PANTHER" id="PTHR10159">
    <property type="entry name" value="DUAL SPECIFICITY PROTEIN PHOSPHATASE"/>
    <property type="match status" value="1"/>
</dbReference>
<dbReference type="Pfam" id="PF00782">
    <property type="entry name" value="DSPc"/>
    <property type="match status" value="1"/>
</dbReference>
<dbReference type="SMART" id="SM00195">
    <property type="entry name" value="DSPc"/>
    <property type="match status" value="1"/>
</dbReference>
<dbReference type="InterPro" id="IPR000387">
    <property type="entry name" value="Tyr_Pase_dom"/>
</dbReference>
<name>A0A8S1JXN5_9CILI</name>
<dbReference type="GO" id="GO:0033550">
    <property type="term" value="F:MAP kinase tyrosine phosphatase activity"/>
    <property type="evidence" value="ECO:0007669"/>
    <property type="project" value="TreeGrafter"/>
</dbReference>
<reference evidence="7" key="1">
    <citation type="submission" date="2021-01" db="EMBL/GenBank/DDBJ databases">
        <authorList>
            <consortium name="Genoscope - CEA"/>
            <person name="William W."/>
        </authorList>
    </citation>
    <scope>NUCLEOTIDE SEQUENCE</scope>
</reference>
<proteinExistence type="inferred from homology"/>
<protein>
    <recommendedName>
        <fullName evidence="2">protein-tyrosine-phosphatase</fullName>
        <ecNumber evidence="2">3.1.3.48</ecNumber>
    </recommendedName>
</protein>
<organism evidence="7 8">
    <name type="scientific">Paramecium sonneborni</name>
    <dbReference type="NCBI Taxonomy" id="65129"/>
    <lineage>
        <taxon>Eukaryota</taxon>
        <taxon>Sar</taxon>
        <taxon>Alveolata</taxon>
        <taxon>Ciliophora</taxon>
        <taxon>Intramacronucleata</taxon>
        <taxon>Oligohymenophorea</taxon>
        <taxon>Peniculida</taxon>
        <taxon>Parameciidae</taxon>
        <taxon>Paramecium</taxon>
    </lineage>
</organism>
<dbReference type="GO" id="GO:0005737">
    <property type="term" value="C:cytoplasm"/>
    <property type="evidence" value="ECO:0007669"/>
    <property type="project" value="TreeGrafter"/>
</dbReference>